<dbReference type="Proteomes" id="UP000054217">
    <property type="component" value="Unassembled WGS sequence"/>
</dbReference>
<accession>A0A0C3P0W2</accession>
<dbReference type="HOGENOM" id="CLU_018003_0_0_1"/>
<dbReference type="Pfam" id="PF01926">
    <property type="entry name" value="MMR_HSR1"/>
    <property type="match status" value="1"/>
</dbReference>
<dbReference type="OrthoDB" id="8954335at2759"/>
<dbReference type="STRING" id="870435.A0A0C3P0W2"/>
<organism evidence="3 4">
    <name type="scientific">Pisolithus tinctorius Marx 270</name>
    <dbReference type="NCBI Taxonomy" id="870435"/>
    <lineage>
        <taxon>Eukaryota</taxon>
        <taxon>Fungi</taxon>
        <taxon>Dikarya</taxon>
        <taxon>Basidiomycota</taxon>
        <taxon>Agaricomycotina</taxon>
        <taxon>Agaricomycetes</taxon>
        <taxon>Agaricomycetidae</taxon>
        <taxon>Boletales</taxon>
        <taxon>Sclerodermatineae</taxon>
        <taxon>Pisolithaceae</taxon>
        <taxon>Pisolithus</taxon>
    </lineage>
</organism>
<sequence>MGPTGAGKSSFVAKATGINEGVGHSLTSHTSEIKATRCMIGGSEVVLVDTPGFDDTKKSDLQILQMISDWLNKSYKKGTLLSGILYFHRISDNRMAGTPLKNLRVFQKLCGTKAMSQVVLVTTMWDEVDEAVGNERLEELKDNYWKLMIAQGSTTYDYRNTLESSKQLLSQLVERKRREVRLQKEIADKHLELRETDAGRELYSRLDQIAEKRAEILARITAQKNLAGDQKTADDLRKQYDSLKAELDETLQQMQALKLTSMKRATAYIRKTFKVGYHLFLFLRPFIFG</sequence>
<evidence type="ECO:0000259" key="2">
    <source>
        <dbReference type="Pfam" id="PF01926"/>
    </source>
</evidence>
<dbReference type="CDD" id="cd00882">
    <property type="entry name" value="Ras_like_GTPase"/>
    <property type="match status" value="1"/>
</dbReference>
<dbReference type="InterPro" id="IPR006073">
    <property type="entry name" value="GTP-bd"/>
</dbReference>
<evidence type="ECO:0000313" key="4">
    <source>
        <dbReference type="Proteomes" id="UP000054217"/>
    </source>
</evidence>
<dbReference type="AlphaFoldDB" id="A0A0C3P0W2"/>
<feature type="coiled-coil region" evidence="1">
    <location>
        <begin position="226"/>
        <end position="260"/>
    </location>
</feature>
<dbReference type="InParanoid" id="A0A0C3P0W2"/>
<dbReference type="GO" id="GO:0005525">
    <property type="term" value="F:GTP binding"/>
    <property type="evidence" value="ECO:0007669"/>
    <property type="project" value="InterPro"/>
</dbReference>
<evidence type="ECO:0000256" key="1">
    <source>
        <dbReference type="SAM" id="Coils"/>
    </source>
</evidence>
<feature type="domain" description="G" evidence="2">
    <location>
        <begin position="1"/>
        <end position="58"/>
    </location>
</feature>
<dbReference type="Gene3D" id="3.40.50.300">
    <property type="entry name" value="P-loop containing nucleotide triphosphate hydrolases"/>
    <property type="match status" value="1"/>
</dbReference>
<reference evidence="3 4" key="1">
    <citation type="submission" date="2014-04" db="EMBL/GenBank/DDBJ databases">
        <authorList>
            <consortium name="DOE Joint Genome Institute"/>
            <person name="Kuo A."/>
            <person name="Kohler A."/>
            <person name="Costa M.D."/>
            <person name="Nagy L.G."/>
            <person name="Floudas D."/>
            <person name="Copeland A."/>
            <person name="Barry K.W."/>
            <person name="Cichocki N."/>
            <person name="Veneault-Fourrey C."/>
            <person name="LaButti K."/>
            <person name="Lindquist E.A."/>
            <person name="Lipzen A."/>
            <person name="Lundell T."/>
            <person name="Morin E."/>
            <person name="Murat C."/>
            <person name="Sun H."/>
            <person name="Tunlid A."/>
            <person name="Henrissat B."/>
            <person name="Grigoriev I.V."/>
            <person name="Hibbett D.S."/>
            <person name="Martin F."/>
            <person name="Nordberg H.P."/>
            <person name="Cantor M.N."/>
            <person name="Hua S.X."/>
        </authorList>
    </citation>
    <scope>NUCLEOTIDE SEQUENCE [LARGE SCALE GENOMIC DNA]</scope>
    <source>
        <strain evidence="3 4">Marx 270</strain>
    </source>
</reference>
<proteinExistence type="predicted"/>
<dbReference type="InterPro" id="IPR027417">
    <property type="entry name" value="P-loop_NTPase"/>
</dbReference>
<dbReference type="EMBL" id="KN831991">
    <property type="protein sequence ID" value="KIO01141.1"/>
    <property type="molecule type" value="Genomic_DNA"/>
</dbReference>
<gene>
    <name evidence="3" type="ORF">M404DRAFT_962297</name>
</gene>
<reference evidence="4" key="2">
    <citation type="submission" date="2015-01" db="EMBL/GenBank/DDBJ databases">
        <title>Evolutionary Origins and Diversification of the Mycorrhizal Mutualists.</title>
        <authorList>
            <consortium name="DOE Joint Genome Institute"/>
            <consortium name="Mycorrhizal Genomics Consortium"/>
            <person name="Kohler A."/>
            <person name="Kuo A."/>
            <person name="Nagy L.G."/>
            <person name="Floudas D."/>
            <person name="Copeland A."/>
            <person name="Barry K.W."/>
            <person name="Cichocki N."/>
            <person name="Veneault-Fourrey C."/>
            <person name="LaButti K."/>
            <person name="Lindquist E.A."/>
            <person name="Lipzen A."/>
            <person name="Lundell T."/>
            <person name="Morin E."/>
            <person name="Murat C."/>
            <person name="Riley R."/>
            <person name="Ohm R."/>
            <person name="Sun H."/>
            <person name="Tunlid A."/>
            <person name="Henrissat B."/>
            <person name="Grigoriev I.V."/>
            <person name="Hibbett D.S."/>
            <person name="Martin F."/>
        </authorList>
    </citation>
    <scope>NUCLEOTIDE SEQUENCE [LARGE SCALE GENOMIC DNA]</scope>
    <source>
        <strain evidence="4">Marx 270</strain>
    </source>
</reference>
<keyword evidence="4" id="KW-1185">Reference proteome</keyword>
<name>A0A0C3P0W2_PISTI</name>
<keyword evidence="1" id="KW-0175">Coiled coil</keyword>
<dbReference type="SUPFAM" id="SSF52540">
    <property type="entry name" value="P-loop containing nucleoside triphosphate hydrolases"/>
    <property type="match status" value="1"/>
</dbReference>
<protein>
    <recommendedName>
        <fullName evidence="2">G domain-containing protein</fullName>
    </recommendedName>
</protein>
<evidence type="ECO:0000313" key="3">
    <source>
        <dbReference type="EMBL" id="KIO01141.1"/>
    </source>
</evidence>